<dbReference type="AlphaFoldDB" id="A0AA38UNP6"/>
<comment type="caution">
    <text evidence="1">The sequence shown here is derived from an EMBL/GenBank/DDBJ whole genome shotgun (WGS) entry which is preliminary data.</text>
</comment>
<evidence type="ECO:0000313" key="2">
    <source>
        <dbReference type="Proteomes" id="UP001163850"/>
    </source>
</evidence>
<dbReference type="Proteomes" id="UP001163850">
    <property type="component" value="Unassembled WGS sequence"/>
</dbReference>
<proteinExistence type="predicted"/>
<gene>
    <name evidence="1" type="ORF">F5890DRAFT_1575629</name>
</gene>
<protein>
    <submittedName>
        <fullName evidence="1">Uncharacterized protein</fullName>
    </submittedName>
</protein>
<reference evidence="1" key="1">
    <citation type="submission" date="2022-08" db="EMBL/GenBank/DDBJ databases">
        <authorList>
            <consortium name="DOE Joint Genome Institute"/>
            <person name="Min B."/>
            <person name="Riley R."/>
            <person name="Sierra-Patev S."/>
            <person name="Naranjo-Ortiz M."/>
            <person name="Looney B."/>
            <person name="Konkel Z."/>
            <person name="Slot J.C."/>
            <person name="Sakamoto Y."/>
            <person name="Steenwyk J.L."/>
            <person name="Rokas A."/>
            <person name="Carro J."/>
            <person name="Camarero S."/>
            <person name="Ferreira P."/>
            <person name="Molpeceres G."/>
            <person name="Ruiz-Duenas F.J."/>
            <person name="Serrano A."/>
            <person name="Henrissat B."/>
            <person name="Drula E."/>
            <person name="Hughes K.W."/>
            <person name="Mata J.L."/>
            <person name="Ishikawa N.K."/>
            <person name="Vargas-Isla R."/>
            <person name="Ushijima S."/>
            <person name="Smith C.A."/>
            <person name="Ahrendt S."/>
            <person name="Andreopoulos W."/>
            <person name="He G."/>
            <person name="Labutti K."/>
            <person name="Lipzen A."/>
            <person name="Ng V."/>
            <person name="Sandor L."/>
            <person name="Barry K."/>
            <person name="Martinez A.T."/>
            <person name="Xiao Y."/>
            <person name="Gibbons J.G."/>
            <person name="Terashima K."/>
            <person name="Hibbett D.S."/>
            <person name="Grigoriev I.V."/>
        </authorList>
    </citation>
    <scope>NUCLEOTIDE SEQUENCE</scope>
    <source>
        <strain evidence="1">TFB7829</strain>
    </source>
</reference>
<organism evidence="1 2">
    <name type="scientific">Lentinula detonsa</name>
    <dbReference type="NCBI Taxonomy" id="2804962"/>
    <lineage>
        <taxon>Eukaryota</taxon>
        <taxon>Fungi</taxon>
        <taxon>Dikarya</taxon>
        <taxon>Basidiomycota</taxon>
        <taxon>Agaricomycotina</taxon>
        <taxon>Agaricomycetes</taxon>
        <taxon>Agaricomycetidae</taxon>
        <taxon>Agaricales</taxon>
        <taxon>Marasmiineae</taxon>
        <taxon>Omphalotaceae</taxon>
        <taxon>Lentinula</taxon>
    </lineage>
</organism>
<name>A0AA38UNP6_9AGAR</name>
<sequence>MRYESRETKGNTFEASSIRLPPNYSFSPRLVHVLVACGSFRPNTNFEIVGGYLNPVSDMYKKADLASTTVVLDHFDHELNVVLVGVQTEDGQHRNVQLEVMLLAGSDLIRTLPFFPRCCYSNVLNELLRRGLSVRYLLPSRVIEENNLYLDEAAAAEKQKGKRAATEGYVWDWFAPNTSRKL</sequence>
<accession>A0AA38UNP6</accession>
<dbReference type="EMBL" id="MU802193">
    <property type="protein sequence ID" value="KAJ3980394.1"/>
    <property type="molecule type" value="Genomic_DNA"/>
</dbReference>
<evidence type="ECO:0000313" key="1">
    <source>
        <dbReference type="EMBL" id="KAJ3980394.1"/>
    </source>
</evidence>